<dbReference type="AlphaFoldDB" id="A0A9W9DAF4"/>
<keyword evidence="2" id="KW-1185">Reference proteome</keyword>
<evidence type="ECO:0000313" key="2">
    <source>
        <dbReference type="Proteomes" id="UP001140510"/>
    </source>
</evidence>
<dbReference type="Proteomes" id="UP001140510">
    <property type="component" value="Unassembled WGS sequence"/>
</dbReference>
<comment type="caution">
    <text evidence="1">The sequence shown here is derived from an EMBL/GenBank/DDBJ whole genome shotgun (WGS) entry which is preliminary data.</text>
</comment>
<evidence type="ECO:0000313" key="1">
    <source>
        <dbReference type="EMBL" id="KAJ4408471.1"/>
    </source>
</evidence>
<dbReference type="Pfam" id="PF26639">
    <property type="entry name" value="Het-6_barrel"/>
    <property type="match status" value="1"/>
</dbReference>
<accession>A0A9W9DAF4</accession>
<name>A0A9W9DAF4_9PLEO</name>
<organism evidence="1 2">
    <name type="scientific">Didymella pomorum</name>
    <dbReference type="NCBI Taxonomy" id="749634"/>
    <lineage>
        <taxon>Eukaryota</taxon>
        <taxon>Fungi</taxon>
        <taxon>Dikarya</taxon>
        <taxon>Ascomycota</taxon>
        <taxon>Pezizomycotina</taxon>
        <taxon>Dothideomycetes</taxon>
        <taxon>Pleosporomycetidae</taxon>
        <taxon>Pleosporales</taxon>
        <taxon>Pleosporineae</taxon>
        <taxon>Didymellaceae</taxon>
        <taxon>Didymella</taxon>
    </lineage>
</organism>
<proteinExistence type="predicted"/>
<dbReference type="EMBL" id="JAPEVA010000015">
    <property type="protein sequence ID" value="KAJ4408471.1"/>
    <property type="molecule type" value="Genomic_DNA"/>
</dbReference>
<sequence length="110" mass="12791">MTITEKQLVDDYEEFEDMCLIAEHKQLFATVHFQLGLAPEGVKVGDKVAILHGSRTLCILRMVNEAAGEYSVISQCYLDGWMFGEPWIKIPQPHPHQRWWEEEQDEFVLV</sequence>
<reference evidence="1" key="1">
    <citation type="submission" date="2022-10" db="EMBL/GenBank/DDBJ databases">
        <title>Tapping the CABI collections for fungal endophytes: first genome assemblies for Collariella, Neodidymelliopsis, Ascochyta clinopodiicola, Didymella pomorum, Didymosphaeria variabile, Neocosmospora piperis and Neocucurbitaria cava.</title>
        <authorList>
            <person name="Hill R."/>
        </authorList>
    </citation>
    <scope>NUCLEOTIDE SEQUENCE</scope>
    <source>
        <strain evidence="1">IMI 355091</strain>
    </source>
</reference>
<gene>
    <name evidence="1" type="ORF">N0V91_003122</name>
</gene>
<dbReference type="OrthoDB" id="5386682at2759"/>
<protein>
    <submittedName>
        <fullName evidence="1">Uncharacterized protein</fullName>
    </submittedName>
</protein>